<feature type="compositionally biased region" description="Basic residues" evidence="1">
    <location>
        <begin position="117"/>
        <end position="133"/>
    </location>
</feature>
<accession>A0A9P6KXI9</accession>
<protein>
    <submittedName>
        <fullName evidence="2">Uncharacterized protein</fullName>
    </submittedName>
</protein>
<proteinExistence type="predicted"/>
<sequence length="441" mass="51761">MKENDLICVELEDFKKGDKKNQRINQCKDEIGCSLRRYRASVYLFSNREYQSRIKVQPFPDTVHSKRRKSVSIMQMQGASSMRSIPVEIKQPFPRVLKSLNKQGCWLNHDILKHKKKHKGQRSMKKVKSKKREMRYDGGMCGSDEEMAEKKIRRSESLNTICSKEKENSVVEESFLFATPHSVFEESIDFDLIGWMMKNGSSIEDSSAINILEGLKESLLGEKKTAENILIDDSSLVSKNMVKKECDLGVLKSKEEILSKLLVMKPTEDEIETLLFGRQHNFKEYQEPGFRDLLQLAHASSLGLQKELLRLKLLQYPERIDQLAVRNSQNERPIVYQNERPIVYQNERPIFLDQQSNEELIQQSKDYIFDLYYYFSKKDLEKQEIGIFNKIIYWLTCFSRDLPHSRCFGILSRVKMELLFYNPMYLVIIEFIEEIIKSKVI</sequence>
<dbReference type="Proteomes" id="UP000740883">
    <property type="component" value="Unassembled WGS sequence"/>
</dbReference>
<evidence type="ECO:0000313" key="3">
    <source>
        <dbReference type="Proteomes" id="UP000740883"/>
    </source>
</evidence>
<keyword evidence="3" id="KW-1185">Reference proteome</keyword>
<feature type="region of interest" description="Disordered" evidence="1">
    <location>
        <begin position="117"/>
        <end position="141"/>
    </location>
</feature>
<comment type="caution">
    <text evidence="2">The sequence shown here is derived from an EMBL/GenBank/DDBJ whole genome shotgun (WGS) entry which is preliminary data.</text>
</comment>
<dbReference type="AlphaFoldDB" id="A0A9P6KXI9"/>
<name>A0A9P6KXI9_9MICR</name>
<evidence type="ECO:0000256" key="1">
    <source>
        <dbReference type="SAM" id="MobiDB-lite"/>
    </source>
</evidence>
<organism evidence="2 3">
    <name type="scientific">Nosema granulosis</name>
    <dbReference type="NCBI Taxonomy" id="83296"/>
    <lineage>
        <taxon>Eukaryota</taxon>
        <taxon>Fungi</taxon>
        <taxon>Fungi incertae sedis</taxon>
        <taxon>Microsporidia</taxon>
        <taxon>Nosematidae</taxon>
        <taxon>Nosema</taxon>
    </lineage>
</organism>
<dbReference type="OrthoDB" id="10657951at2759"/>
<reference evidence="2 3" key="1">
    <citation type="journal article" date="2020" name="Genome Biol. Evol.">
        <title>Comparative genomics of strictly vertically transmitted, feminizing microsporidia endosymbionts of amphipod crustaceans.</title>
        <authorList>
            <person name="Cormier A."/>
            <person name="Chebbi M.A."/>
            <person name="Giraud I."/>
            <person name="Wattier R."/>
            <person name="Teixeira M."/>
            <person name="Gilbert C."/>
            <person name="Rigaud T."/>
            <person name="Cordaux R."/>
        </authorList>
    </citation>
    <scope>NUCLEOTIDE SEQUENCE [LARGE SCALE GENOMIC DNA]</scope>
    <source>
        <strain evidence="2 3">Ou3-Ou53</strain>
    </source>
</reference>
<dbReference type="EMBL" id="SBJO01000590">
    <property type="protein sequence ID" value="KAF9760575.1"/>
    <property type="molecule type" value="Genomic_DNA"/>
</dbReference>
<gene>
    <name evidence="2" type="ORF">NGRA_3115</name>
</gene>
<evidence type="ECO:0000313" key="2">
    <source>
        <dbReference type="EMBL" id="KAF9760575.1"/>
    </source>
</evidence>